<name>A0A6A4WGK8_AMPAM</name>
<dbReference type="Pfam" id="PF10558">
    <property type="entry name" value="MTP18"/>
    <property type="match status" value="1"/>
</dbReference>
<evidence type="ECO:0000256" key="3">
    <source>
        <dbReference type="ARBA" id="ARBA00029631"/>
    </source>
</evidence>
<proteinExistence type="inferred from homology"/>
<dbReference type="GO" id="GO:0000266">
    <property type="term" value="P:mitochondrial fission"/>
    <property type="evidence" value="ECO:0007669"/>
    <property type="project" value="TreeGrafter"/>
</dbReference>
<evidence type="ECO:0000313" key="4">
    <source>
        <dbReference type="EMBL" id="KAF0301168.1"/>
    </source>
</evidence>
<dbReference type="GO" id="GO:0005739">
    <property type="term" value="C:mitochondrion"/>
    <property type="evidence" value="ECO:0007669"/>
    <property type="project" value="TreeGrafter"/>
</dbReference>
<dbReference type="PANTHER" id="PTHR11001:SF2">
    <property type="entry name" value="MITOCHONDRIAL FISSION PROCESS PROTEIN 1"/>
    <property type="match status" value="1"/>
</dbReference>
<reference evidence="4 5" key="1">
    <citation type="submission" date="2019-07" db="EMBL/GenBank/DDBJ databases">
        <title>Draft genome assembly of a fouling barnacle, Amphibalanus amphitrite (Darwin, 1854): The first reference genome for Thecostraca.</title>
        <authorList>
            <person name="Kim W."/>
        </authorList>
    </citation>
    <scope>NUCLEOTIDE SEQUENCE [LARGE SCALE GENOMIC DNA]</scope>
    <source>
        <strain evidence="4">SNU_AA5</strain>
        <tissue evidence="4">Soma without cirri and trophi</tissue>
    </source>
</reference>
<dbReference type="EMBL" id="VIIS01001193">
    <property type="protein sequence ID" value="KAF0301168.1"/>
    <property type="molecule type" value="Genomic_DNA"/>
</dbReference>
<sequence>MVNKVTRPLASEADRRTHVLHVSVDTLLWQALASVIVPGFTINRVCAATFWALGRGSRLPLAARKRLTTAAGLAVIPLIVRPIDVLVDATLDRTYRKVAHVEPDERSRGH</sequence>
<dbReference type="OrthoDB" id="424969at2759"/>
<dbReference type="AlphaFoldDB" id="A0A6A4WGK8"/>
<gene>
    <name evidence="4" type="primary">MTFP1</name>
    <name evidence="4" type="ORF">FJT64_026484</name>
</gene>
<accession>A0A6A4WGK8</accession>
<evidence type="ECO:0000256" key="2">
    <source>
        <dbReference type="ARBA" id="ARBA00017835"/>
    </source>
</evidence>
<evidence type="ECO:0000313" key="5">
    <source>
        <dbReference type="Proteomes" id="UP000440578"/>
    </source>
</evidence>
<evidence type="ECO:0000256" key="1">
    <source>
        <dbReference type="ARBA" id="ARBA00009224"/>
    </source>
</evidence>
<protein>
    <recommendedName>
        <fullName evidence="2">Mitochondrial fission process protein 1</fullName>
    </recommendedName>
    <alternativeName>
        <fullName evidence="3">Mitochondrial 18 kDa protein</fullName>
    </alternativeName>
</protein>
<organism evidence="4 5">
    <name type="scientific">Amphibalanus amphitrite</name>
    <name type="common">Striped barnacle</name>
    <name type="synonym">Balanus amphitrite</name>
    <dbReference type="NCBI Taxonomy" id="1232801"/>
    <lineage>
        <taxon>Eukaryota</taxon>
        <taxon>Metazoa</taxon>
        <taxon>Ecdysozoa</taxon>
        <taxon>Arthropoda</taxon>
        <taxon>Crustacea</taxon>
        <taxon>Multicrustacea</taxon>
        <taxon>Cirripedia</taxon>
        <taxon>Thoracica</taxon>
        <taxon>Thoracicalcarea</taxon>
        <taxon>Balanomorpha</taxon>
        <taxon>Balanoidea</taxon>
        <taxon>Balanidae</taxon>
        <taxon>Amphibalaninae</taxon>
        <taxon>Amphibalanus</taxon>
    </lineage>
</organism>
<keyword evidence="5" id="KW-1185">Reference proteome</keyword>
<comment type="caution">
    <text evidence="4">The sequence shown here is derived from an EMBL/GenBank/DDBJ whole genome shotgun (WGS) entry which is preliminary data.</text>
</comment>
<dbReference type="InterPro" id="IPR019560">
    <property type="entry name" value="Mitochondrial_18_kDa_protein"/>
</dbReference>
<dbReference type="Proteomes" id="UP000440578">
    <property type="component" value="Unassembled WGS sequence"/>
</dbReference>
<comment type="similarity">
    <text evidence="1">Belongs to the MTFP1 family.</text>
</comment>
<dbReference type="PANTHER" id="PTHR11001">
    <property type="entry name" value="MITOCHONDRIAL FISSION PROCESS PROTEIN 1"/>
    <property type="match status" value="1"/>
</dbReference>